<name>A0A0F9WH36_9MICR</name>
<organism evidence="1 2">
    <name type="scientific">Vairimorpha ceranae</name>
    <dbReference type="NCBI Taxonomy" id="40302"/>
    <lineage>
        <taxon>Eukaryota</taxon>
        <taxon>Fungi</taxon>
        <taxon>Fungi incertae sedis</taxon>
        <taxon>Microsporidia</taxon>
        <taxon>Nosematidae</taxon>
        <taxon>Vairimorpha</taxon>
    </lineage>
</organism>
<dbReference type="VEuPathDB" id="MicrosporidiaDB:AAJ76_900058655"/>
<sequence length="870" mass="104918">MILEQLKKIKKTSSFSKKYSNSEDLDLESLLDLIPDCIKNTKYLSSSSLHFDRLRLTTIEELKFNKKFKSWLMSLVIYGHKEEFGFLLDFLIRKYHVYKYNQKELIFITLPYPKYYTNILSKFDFLRSQNSFSTQFYAECCAKYIDFFYMVVDYFDFYEHLKDFLNELIEHFLIKNLNFVHKYEGPLNDIIEKINNDENQLVVKIKSALEGKLTFSKKLITDVDVLMTIDTNTTCFKQNSSRELLKNLQKLEDYFCWLKNNKLEDINFTRAEYEILHFIFFNNEDFFLEDDFSFYKDLAEKIEPKERLYKILYPKFKEEIKNISRQIYNFFDKETMMCILNEFNYKDLHIKDKDILIICLNFITFEPNVFCEVILSIQELEELCKQNYNKIFMTNLKYYCEFHNLYVDYLFKEQNVYKSLAEFAIEDCIDIDLILFHFNKDNNIIERINNFSVLKELCDKLGYESVLKNRNLEFILKFCKFFNFNLNFCSYMLNRFEVEDIIPVLKDNAQFLIHFLDKPYYKKLKIIINEFCATESKCKYIINTILNDIKLIQNNLDLIYLYKPEYEFINNFKDQILDSCFSNLDIMDYLISFTDYDDIRIINKVSLDFIKQQKKSILVLFKKYGNVMIPFIDDFIKLFDYTSFKKDLSLINISHNILIKSICKHNKMTDYDYLLVYLLKTYKDINIELFPGPENLSHNLIYNIIKYKFVNEINFDCTNLLEYIYLNNLILFMKLTKFFTIDYKNIYFNKLLYAKKYEMINKHFVHFNLDSEDILYTFLSDYFSGEDIANEFSIVSNNSKDIKKLTKSILFFLDSSTIRALTLISKCLDNHKNYESCHKDIYESILLFLDSRDEEIRSLSRLIYDKLIIK</sequence>
<dbReference type="EMBL" id="JPQZ01000009">
    <property type="protein sequence ID" value="KKO75935.1"/>
    <property type="molecule type" value="Genomic_DNA"/>
</dbReference>
<accession>A0A0F9WH36</accession>
<gene>
    <name evidence="1" type="ORF">AAJ76_900058655</name>
</gene>
<evidence type="ECO:0000313" key="1">
    <source>
        <dbReference type="EMBL" id="KKO75935.1"/>
    </source>
</evidence>
<keyword evidence="2" id="KW-1185">Reference proteome</keyword>
<dbReference type="GeneID" id="36321565"/>
<proteinExistence type="predicted"/>
<dbReference type="AlphaFoldDB" id="A0A0F9WH36"/>
<dbReference type="Proteomes" id="UP000034350">
    <property type="component" value="Unassembled WGS sequence"/>
</dbReference>
<protein>
    <submittedName>
        <fullName evidence="1">Uncharacterized protein</fullName>
    </submittedName>
</protein>
<evidence type="ECO:0000313" key="2">
    <source>
        <dbReference type="Proteomes" id="UP000034350"/>
    </source>
</evidence>
<dbReference type="RefSeq" id="XP_024331677.1">
    <property type="nucleotide sequence ID" value="XM_024476610.1"/>
</dbReference>
<reference evidence="1 2" key="1">
    <citation type="journal article" date="2015" name="Environ. Microbiol.">
        <title>Genome analyses suggest the presence of polyploidy and recent human-driven expansions in eight global populations of the honeybee pathogen Nosema ceranae.</title>
        <authorList>
            <person name="Pelin A."/>
            <person name="Selman M."/>
            <person name="Aris-Brosou S."/>
            <person name="Farinelli L."/>
            <person name="Corradi N."/>
        </authorList>
    </citation>
    <scope>NUCLEOTIDE SEQUENCE [LARGE SCALE GENOMIC DNA]</scope>
    <source>
        <strain evidence="1 2">PA08 1199</strain>
    </source>
</reference>
<dbReference type="VEuPathDB" id="MicrosporidiaDB:NCER_100353"/>
<dbReference type="OrthoDB" id="31183at2759"/>
<comment type="caution">
    <text evidence="1">The sequence shown here is derived from an EMBL/GenBank/DDBJ whole genome shotgun (WGS) entry which is preliminary data.</text>
</comment>